<protein>
    <submittedName>
        <fullName evidence="1">Uncharacterized protein</fullName>
    </submittedName>
</protein>
<accession>A0ACC3BN70</accession>
<name>A0ACC3BN70_PYRYE</name>
<comment type="caution">
    <text evidence="1">The sequence shown here is derived from an EMBL/GenBank/DDBJ whole genome shotgun (WGS) entry which is preliminary data.</text>
</comment>
<keyword evidence="2" id="KW-1185">Reference proteome</keyword>
<proteinExistence type="predicted"/>
<evidence type="ECO:0000313" key="1">
    <source>
        <dbReference type="EMBL" id="KAK1859373.1"/>
    </source>
</evidence>
<dbReference type="Proteomes" id="UP000798662">
    <property type="component" value="Chromosome 1"/>
</dbReference>
<gene>
    <name evidence="1" type="ORF">I4F81_001969</name>
</gene>
<dbReference type="EMBL" id="CM020618">
    <property type="protein sequence ID" value="KAK1859373.1"/>
    <property type="molecule type" value="Genomic_DNA"/>
</dbReference>
<evidence type="ECO:0000313" key="2">
    <source>
        <dbReference type="Proteomes" id="UP000798662"/>
    </source>
</evidence>
<organism evidence="1 2">
    <name type="scientific">Pyropia yezoensis</name>
    <name type="common">Susabi-nori</name>
    <name type="synonym">Porphyra yezoensis</name>
    <dbReference type="NCBI Taxonomy" id="2788"/>
    <lineage>
        <taxon>Eukaryota</taxon>
        <taxon>Rhodophyta</taxon>
        <taxon>Bangiophyceae</taxon>
        <taxon>Bangiales</taxon>
        <taxon>Bangiaceae</taxon>
        <taxon>Pyropia</taxon>
    </lineage>
</organism>
<sequence>MVVGAMMGQSLYRGRRTARCEGGTLMLEGHTDSVACVCVVEMGAGAGRGEVEGTVQRVVSGSGDNTLRAWDVERGKPVMVLELRRQPRPASAVVAAGHPH</sequence>
<reference evidence="1" key="1">
    <citation type="submission" date="2019-11" db="EMBL/GenBank/DDBJ databases">
        <title>Nori genome reveals adaptations in red seaweeds to the harsh intertidal environment.</title>
        <authorList>
            <person name="Wang D."/>
            <person name="Mao Y."/>
        </authorList>
    </citation>
    <scope>NUCLEOTIDE SEQUENCE</scope>
    <source>
        <tissue evidence="1">Gametophyte</tissue>
    </source>
</reference>